<feature type="region of interest" description="Disordered" evidence="1">
    <location>
        <begin position="232"/>
        <end position="254"/>
    </location>
</feature>
<feature type="domain" description="Retrovirus-related Pol polyprotein from transposon TNT 1-94-like beta-barrel" evidence="3">
    <location>
        <begin position="314"/>
        <end position="385"/>
    </location>
</feature>
<comment type="caution">
    <text evidence="5">The sequence shown here is derived from an EMBL/GenBank/DDBJ whole genome shotgun (WGS) entry which is preliminary data.</text>
</comment>
<feature type="domain" description="Retroviral polymerase SH3-like" evidence="4">
    <location>
        <begin position="459"/>
        <end position="513"/>
    </location>
</feature>
<evidence type="ECO:0000259" key="2">
    <source>
        <dbReference type="Pfam" id="PF07727"/>
    </source>
</evidence>
<feature type="region of interest" description="Disordered" evidence="1">
    <location>
        <begin position="556"/>
        <end position="589"/>
    </location>
</feature>
<dbReference type="Pfam" id="PF07727">
    <property type="entry name" value="RVT_2"/>
    <property type="match status" value="1"/>
</dbReference>
<dbReference type="PANTHER" id="PTHR11439:SF495">
    <property type="entry name" value="REVERSE TRANSCRIPTASE, RNA-DEPENDENT DNA POLYMERASE-RELATED"/>
    <property type="match status" value="1"/>
</dbReference>
<reference evidence="5" key="1">
    <citation type="journal article" date="2019" name="Sci. Rep.">
        <title>Draft genome of Tanacetum cinerariifolium, the natural source of mosquito coil.</title>
        <authorList>
            <person name="Yamashiro T."/>
            <person name="Shiraishi A."/>
            <person name="Satake H."/>
            <person name="Nakayama K."/>
        </authorList>
    </citation>
    <scope>NUCLEOTIDE SEQUENCE</scope>
</reference>
<evidence type="ECO:0000259" key="3">
    <source>
        <dbReference type="Pfam" id="PF22936"/>
    </source>
</evidence>
<name>A0A6L2LGF3_TANCI</name>
<feature type="domain" description="Reverse transcriptase Ty1/copia-type" evidence="2">
    <location>
        <begin position="709"/>
        <end position="767"/>
    </location>
</feature>
<protein>
    <submittedName>
        <fullName evidence="5">Ribonuclease H-like domain-containing protein</fullName>
    </submittedName>
</protein>
<dbReference type="InterPro" id="IPR013103">
    <property type="entry name" value="RVT_2"/>
</dbReference>
<dbReference type="PANTHER" id="PTHR11439">
    <property type="entry name" value="GAG-POL-RELATED RETROTRANSPOSON"/>
    <property type="match status" value="1"/>
</dbReference>
<dbReference type="EMBL" id="BKCJ010004271">
    <property type="protein sequence ID" value="GEU60037.1"/>
    <property type="molecule type" value="Genomic_DNA"/>
</dbReference>
<accession>A0A6L2LGF3</accession>
<gene>
    <name evidence="5" type="ORF">Tci_032015</name>
</gene>
<evidence type="ECO:0000313" key="5">
    <source>
        <dbReference type="EMBL" id="GEU60037.1"/>
    </source>
</evidence>
<sequence length="843" mass="93833">MESLSPQVVATTKLLLLNPNEFDLWKIRIEQYFLMTDYSLWEARGTLLMALPDKHQLKFNIYKDGKSLIEAIEKRFSGNKETKKVYEAEVKSSLSTSHNTQNIAFVSFQNTDNTNESVSAVASVYAASTKPPASILPNVDNLSDVVIYSFFASQSNSPQLDNDDLKQIDADDLEEMDLKWQMNNQQNMPSWLLPPQVHQVLIMSDELTSSESDVSVPTSPVHDSETIPNVLIVKPSPTKPTKDMSQSNRPSAPIIEDWVSDSEDESEGEPMPPHKAPSFVQTFEHVKTPRTSVKPVEHPKQVAHLRKDIPKSKDSGCSRHMTGNISYLSDFEEISGGYVAFGENPKGGKITGKGKIKTGKLDFDNVYFVKDLKFNLFSVLQMCDKKNNVLFTDTECVVLSYDFKLPDEHHVLLKAKAVNTVCYVQNRVLVTKPHNKTPCELLLGRTPSIGFMRPFGCPVTILNTLDPLGKFDGKADEGFLVRYSVSSKAFRVFNSRTRIVQETLDINFLENQPNVAGSRPSWLFDIDTLTQSMNYQLVVVGHQPNSSAGIQENIDAENESEVHVSPSSSDKPTKHDAKAKREAKGKSHVDFSTGVKDLSDDFEEFSTNSTKRVNAVSAPITAVGPNSTNSTNSFNVAGPSDNAVSSKFEISEKYSFVNPFQYPDDLDMPALEDIIYSDDVGAEADFSNLETSITVSPIPTTRVHKDHPVTQIIGFEDPDYPDKVYKVVKALYGLHEAPRAWYGTLANYLLENGFQRGKIDQTLFIKKQKGLWYPKDSPFNLVAYADSYYAGASLDRKSTTGGCQFLGCRLISWQCKKQTVLTTSSTEAEYVAAASYCAQVLSI</sequence>
<dbReference type="InterPro" id="IPR057670">
    <property type="entry name" value="SH3_retrovirus"/>
</dbReference>
<dbReference type="AlphaFoldDB" id="A0A6L2LGF3"/>
<dbReference type="InterPro" id="IPR054722">
    <property type="entry name" value="PolX-like_BBD"/>
</dbReference>
<evidence type="ECO:0000256" key="1">
    <source>
        <dbReference type="SAM" id="MobiDB-lite"/>
    </source>
</evidence>
<evidence type="ECO:0000259" key="4">
    <source>
        <dbReference type="Pfam" id="PF25597"/>
    </source>
</evidence>
<proteinExistence type="predicted"/>
<dbReference type="Pfam" id="PF22936">
    <property type="entry name" value="Pol_BBD"/>
    <property type="match status" value="1"/>
</dbReference>
<dbReference type="CDD" id="cd09272">
    <property type="entry name" value="RNase_HI_RT_Ty1"/>
    <property type="match status" value="1"/>
</dbReference>
<organism evidence="5">
    <name type="scientific">Tanacetum cinerariifolium</name>
    <name type="common">Dalmatian daisy</name>
    <name type="synonym">Chrysanthemum cinerariifolium</name>
    <dbReference type="NCBI Taxonomy" id="118510"/>
    <lineage>
        <taxon>Eukaryota</taxon>
        <taxon>Viridiplantae</taxon>
        <taxon>Streptophyta</taxon>
        <taxon>Embryophyta</taxon>
        <taxon>Tracheophyta</taxon>
        <taxon>Spermatophyta</taxon>
        <taxon>Magnoliopsida</taxon>
        <taxon>eudicotyledons</taxon>
        <taxon>Gunneridae</taxon>
        <taxon>Pentapetalae</taxon>
        <taxon>asterids</taxon>
        <taxon>campanulids</taxon>
        <taxon>Asterales</taxon>
        <taxon>Asteraceae</taxon>
        <taxon>Asteroideae</taxon>
        <taxon>Anthemideae</taxon>
        <taxon>Anthemidinae</taxon>
        <taxon>Tanacetum</taxon>
    </lineage>
</organism>
<feature type="compositionally biased region" description="Basic and acidic residues" evidence="1">
    <location>
        <begin position="571"/>
        <end position="589"/>
    </location>
</feature>
<dbReference type="Pfam" id="PF25597">
    <property type="entry name" value="SH3_retrovirus"/>
    <property type="match status" value="1"/>
</dbReference>